<organism evidence="1">
    <name type="scientific">human gut metagenome</name>
    <dbReference type="NCBI Taxonomy" id="408170"/>
    <lineage>
        <taxon>unclassified sequences</taxon>
        <taxon>metagenomes</taxon>
        <taxon>organismal metagenomes</taxon>
    </lineage>
</organism>
<name>K1U1H9_9ZZZZ</name>
<feature type="non-terminal residue" evidence="1">
    <location>
        <position position="1"/>
    </location>
</feature>
<protein>
    <submittedName>
        <fullName evidence="1">Uncharacterized protein</fullName>
    </submittedName>
</protein>
<gene>
    <name evidence="1" type="ORF">LEA_04872</name>
</gene>
<evidence type="ECO:0000313" key="1">
    <source>
        <dbReference type="EMBL" id="EKC76083.1"/>
    </source>
</evidence>
<comment type="caution">
    <text evidence="1">The sequence shown here is derived from an EMBL/GenBank/DDBJ whole genome shotgun (WGS) entry which is preliminary data.</text>
</comment>
<reference evidence="1" key="1">
    <citation type="journal article" date="2013" name="Environ. Microbiol.">
        <title>Microbiota from the distal guts of lean and obese adolescents exhibit partial functional redundancy besides clear differences in community structure.</title>
        <authorList>
            <person name="Ferrer M."/>
            <person name="Ruiz A."/>
            <person name="Lanza F."/>
            <person name="Haange S.B."/>
            <person name="Oberbach A."/>
            <person name="Till H."/>
            <person name="Bargiela R."/>
            <person name="Campoy C."/>
            <person name="Segura M.T."/>
            <person name="Richter M."/>
            <person name="von Bergen M."/>
            <person name="Seifert J."/>
            <person name="Suarez A."/>
        </authorList>
    </citation>
    <scope>NUCLEOTIDE SEQUENCE</scope>
</reference>
<dbReference type="EMBL" id="AJWY01003189">
    <property type="protein sequence ID" value="EKC76083.1"/>
    <property type="molecule type" value="Genomic_DNA"/>
</dbReference>
<sequence>NVLDILEDACAGLLTSLVPGN</sequence>
<proteinExistence type="predicted"/>
<accession>K1U1H9</accession>
<dbReference type="AlphaFoldDB" id="K1U1H9"/>